<proteinExistence type="predicted"/>
<dbReference type="Gene3D" id="3.90.25.10">
    <property type="entry name" value="UDP-galactose 4-epimerase, domain 1"/>
    <property type="match status" value="1"/>
</dbReference>
<dbReference type="InterPro" id="IPR008030">
    <property type="entry name" value="NmrA-like"/>
</dbReference>
<comment type="caution">
    <text evidence="2">The sequence shown here is derived from an EMBL/GenBank/DDBJ whole genome shotgun (WGS) entry which is preliminary data.</text>
</comment>
<dbReference type="AlphaFoldDB" id="A0A840DBP6"/>
<organism evidence="2 3">
    <name type="scientific">Bacteroides reticulotermitis</name>
    <dbReference type="NCBI Taxonomy" id="1133319"/>
    <lineage>
        <taxon>Bacteria</taxon>
        <taxon>Pseudomonadati</taxon>
        <taxon>Bacteroidota</taxon>
        <taxon>Bacteroidia</taxon>
        <taxon>Bacteroidales</taxon>
        <taxon>Bacteroidaceae</taxon>
        <taxon>Bacteroides</taxon>
    </lineage>
</organism>
<dbReference type="GO" id="GO:0003955">
    <property type="term" value="F:NAD(P)H dehydrogenase (quinone) activity"/>
    <property type="evidence" value="ECO:0007669"/>
    <property type="project" value="UniProtKB-EC"/>
</dbReference>
<gene>
    <name evidence="2" type="ORF">GGR06_003624</name>
</gene>
<name>A0A840DBP6_9BACE</name>
<dbReference type="PANTHER" id="PTHR47129">
    <property type="entry name" value="QUINONE OXIDOREDUCTASE 2"/>
    <property type="match status" value="1"/>
</dbReference>
<dbReference type="Pfam" id="PF05368">
    <property type="entry name" value="NmrA"/>
    <property type="match status" value="1"/>
</dbReference>
<dbReference type="InterPro" id="IPR052718">
    <property type="entry name" value="NmrA-type_oxidoreductase"/>
</dbReference>
<keyword evidence="2" id="KW-0560">Oxidoreductase</keyword>
<dbReference type="RefSeq" id="WP_052517210.1">
    <property type="nucleotide sequence ID" value="NZ_JACIER010000018.1"/>
</dbReference>
<dbReference type="Gene3D" id="3.40.50.720">
    <property type="entry name" value="NAD(P)-binding Rossmann-like Domain"/>
    <property type="match status" value="1"/>
</dbReference>
<dbReference type="PANTHER" id="PTHR47129:SF1">
    <property type="entry name" value="NMRA-LIKE DOMAIN-CONTAINING PROTEIN"/>
    <property type="match status" value="1"/>
</dbReference>
<dbReference type="Proteomes" id="UP000560658">
    <property type="component" value="Unassembled WGS sequence"/>
</dbReference>
<evidence type="ECO:0000313" key="3">
    <source>
        <dbReference type="Proteomes" id="UP000560658"/>
    </source>
</evidence>
<dbReference type="InterPro" id="IPR036291">
    <property type="entry name" value="NAD(P)-bd_dom_sf"/>
</dbReference>
<accession>A0A840DBP6</accession>
<dbReference type="EMBL" id="JACIER010000018">
    <property type="protein sequence ID" value="MBB4045802.1"/>
    <property type="molecule type" value="Genomic_DNA"/>
</dbReference>
<evidence type="ECO:0000259" key="1">
    <source>
        <dbReference type="Pfam" id="PF05368"/>
    </source>
</evidence>
<dbReference type="SUPFAM" id="SSF51735">
    <property type="entry name" value="NAD(P)-binding Rossmann-fold domains"/>
    <property type="match status" value="1"/>
</dbReference>
<sequence>MARDINKACALQEKGIEVRIGSFDDIPSLGKAVAGIDKVLLISGLDQNRLQQHKNVVDAAKVAGVKHIAYTGVALKDASESAIKSFIADQFSTEEYIRQNGLTYPFLRNTLYADTLPFFTGDKIFKSGIHLPASSGKAPFALRKELGEATANVLLQNGHENKTYHLTGSGLFSFGNIANILSKLSGKTIGYKDINTERFIDTLKQLGVPETGATVTAGFIANIKNRQYEIATNDLENLLGRKSTALRSVLKSIYKI</sequence>
<reference evidence="2" key="1">
    <citation type="submission" date="2020-08" db="EMBL/GenBank/DDBJ databases">
        <title>Genomic Encyclopedia of Type Strains, Phase IV (KMG-IV): sequencing the most valuable type-strain genomes for metagenomic binning, comparative biology and taxonomic classification.</title>
        <authorList>
            <person name="Goeker M."/>
        </authorList>
    </citation>
    <scope>NUCLEOTIDE SEQUENCE [LARGE SCALE GENOMIC DNA]</scope>
    <source>
        <strain evidence="2">DSM 105720</strain>
    </source>
</reference>
<feature type="domain" description="NmrA-like" evidence="1">
    <location>
        <begin position="7"/>
        <end position="214"/>
    </location>
</feature>
<dbReference type="EC" id="1.6.5.2" evidence="2"/>
<evidence type="ECO:0000313" key="2">
    <source>
        <dbReference type="EMBL" id="MBB4045802.1"/>
    </source>
</evidence>
<keyword evidence="3" id="KW-1185">Reference proteome</keyword>
<protein>
    <submittedName>
        <fullName evidence="2">NAD(P)H dehydrogenase (Quinone)</fullName>
        <ecNumber evidence="2">1.6.5.2</ecNumber>
    </submittedName>
</protein>